<dbReference type="Proteomes" id="UP000515518">
    <property type="component" value="Plasmid p_1"/>
</dbReference>
<keyword evidence="3" id="KW-0238">DNA-binding</keyword>
<dbReference type="PANTHER" id="PTHR30346:SF28">
    <property type="entry name" value="HTH-TYPE TRANSCRIPTIONAL REGULATOR CYNR"/>
    <property type="match status" value="1"/>
</dbReference>
<dbReference type="InterPro" id="IPR005119">
    <property type="entry name" value="LysR_subst-bd"/>
</dbReference>
<geneLocation type="plasmid" evidence="6 7">
    <name>p_1</name>
</geneLocation>
<organism evidence="6 7">
    <name type="scientific">Rhizobium leguminosarum bv. viciae</name>
    <dbReference type="NCBI Taxonomy" id="387"/>
    <lineage>
        <taxon>Bacteria</taxon>
        <taxon>Pseudomonadati</taxon>
        <taxon>Pseudomonadota</taxon>
        <taxon>Alphaproteobacteria</taxon>
        <taxon>Hyphomicrobiales</taxon>
        <taxon>Rhizobiaceae</taxon>
        <taxon>Rhizobium/Agrobacterium group</taxon>
        <taxon>Rhizobium</taxon>
    </lineage>
</organism>
<dbReference type="AlphaFoldDB" id="A0A7G6RP24"/>
<dbReference type="InterPro" id="IPR036388">
    <property type="entry name" value="WH-like_DNA-bd_sf"/>
</dbReference>
<proteinExistence type="inferred from homology"/>
<feature type="domain" description="HTH lysR-type" evidence="5">
    <location>
        <begin position="42"/>
        <end position="70"/>
    </location>
</feature>
<dbReference type="PANTHER" id="PTHR30346">
    <property type="entry name" value="TRANSCRIPTIONAL DUAL REGULATOR HCAR-RELATED"/>
    <property type="match status" value="1"/>
</dbReference>
<keyword evidence="6" id="KW-0614">Plasmid</keyword>
<evidence type="ECO:0000256" key="3">
    <source>
        <dbReference type="ARBA" id="ARBA00023125"/>
    </source>
</evidence>
<keyword evidence="4" id="KW-0804">Transcription</keyword>
<evidence type="ECO:0000256" key="4">
    <source>
        <dbReference type="ARBA" id="ARBA00023163"/>
    </source>
</evidence>
<dbReference type="GO" id="GO:0032993">
    <property type="term" value="C:protein-DNA complex"/>
    <property type="evidence" value="ECO:0007669"/>
    <property type="project" value="TreeGrafter"/>
</dbReference>
<accession>A0A7G6RP24</accession>
<dbReference type="InterPro" id="IPR036390">
    <property type="entry name" value="WH_DNA-bd_sf"/>
</dbReference>
<name>A0A7G6RP24_RHILV</name>
<evidence type="ECO:0000259" key="5">
    <source>
        <dbReference type="PROSITE" id="PS50931"/>
    </source>
</evidence>
<dbReference type="Gene3D" id="1.10.10.10">
    <property type="entry name" value="Winged helix-like DNA-binding domain superfamily/Winged helix DNA-binding domain"/>
    <property type="match status" value="1"/>
</dbReference>
<sequence>MIRDGCPWNKQGSGRIASSPLFRGRCGRTPFWAGGCQAQYCPALTAQIKSLERILGVELLERSKRKVELTEPGREFLRESYAALSQVGNAIDTVIEFARGATGTLRLGFGANAAISGLVSSSVRRFKLNWPRVTVTLKEMPSGEIPEALLKHEIDVGFAATVGSDVTGVESKAVGRWPWLLLVADNHRLAVARSASIADISGESLAVYAEADGRSNVEGALSSIPGLSPRHVYKTTHITSLMAYVSAGLGVAFSPSAVRTLNFPGVVFLDVLDPLPEMEMSLLWRHGVHSATVLNYIECLRNEV</sequence>
<dbReference type="CDD" id="cd08414">
    <property type="entry name" value="PBP2_LTTR_aromatics_like"/>
    <property type="match status" value="1"/>
</dbReference>
<dbReference type="Pfam" id="PF03466">
    <property type="entry name" value="LysR_substrate"/>
    <property type="match status" value="1"/>
</dbReference>
<dbReference type="InterPro" id="IPR000847">
    <property type="entry name" value="LysR_HTH_N"/>
</dbReference>
<evidence type="ECO:0000256" key="1">
    <source>
        <dbReference type="ARBA" id="ARBA00009437"/>
    </source>
</evidence>
<dbReference type="GO" id="GO:0003677">
    <property type="term" value="F:DNA binding"/>
    <property type="evidence" value="ECO:0007669"/>
    <property type="project" value="UniProtKB-KW"/>
</dbReference>
<evidence type="ECO:0000256" key="2">
    <source>
        <dbReference type="ARBA" id="ARBA00023015"/>
    </source>
</evidence>
<dbReference type="GO" id="GO:0003700">
    <property type="term" value="F:DNA-binding transcription factor activity"/>
    <property type="evidence" value="ECO:0007669"/>
    <property type="project" value="InterPro"/>
</dbReference>
<dbReference type="SUPFAM" id="SSF46785">
    <property type="entry name" value="Winged helix' DNA-binding domain"/>
    <property type="match status" value="1"/>
</dbReference>
<dbReference type="PROSITE" id="PS50931">
    <property type="entry name" value="HTH_LYSR"/>
    <property type="match status" value="1"/>
</dbReference>
<dbReference type="SUPFAM" id="SSF53850">
    <property type="entry name" value="Periplasmic binding protein-like II"/>
    <property type="match status" value="1"/>
</dbReference>
<gene>
    <name evidence="6" type="ORF">HB770_34420</name>
</gene>
<reference evidence="7" key="1">
    <citation type="journal article" date="2020" name="Mol. Plant Microbe">
        <title>Rhizobial microsymbionts of the narrowly endemic Oxytropis species growing in Kamchatka are characterized by significant genetic diversity and possess a set of genes that are associated with T3SS and T6SS secretion systems and can affect the development of symbiosis.</title>
        <authorList>
            <person name="Safronova V."/>
            <person name="Guro P."/>
            <person name="Sazanova A."/>
            <person name="Kuznetsova I."/>
            <person name="Belimov A."/>
            <person name="Yakubov V."/>
            <person name="Chirak E."/>
            <person name="Afonin A."/>
            <person name="Gogolev Y."/>
            <person name="Andronov E."/>
            <person name="Tikhonovich I."/>
        </authorList>
    </citation>
    <scope>NUCLEOTIDE SEQUENCE [LARGE SCALE GENOMIC DNA]</scope>
    <source>
        <strain evidence="7">RCAM0610</strain>
        <plasmid evidence="7">p_1</plasmid>
    </source>
</reference>
<dbReference type="Pfam" id="PF00126">
    <property type="entry name" value="HTH_1"/>
    <property type="match status" value="1"/>
</dbReference>
<evidence type="ECO:0000313" key="6">
    <source>
        <dbReference type="EMBL" id="QND44006.1"/>
    </source>
</evidence>
<evidence type="ECO:0000313" key="7">
    <source>
        <dbReference type="Proteomes" id="UP000515518"/>
    </source>
</evidence>
<protein>
    <submittedName>
        <fullName evidence="6">LysR family transcriptional regulator</fullName>
    </submittedName>
</protein>
<keyword evidence="2" id="KW-0805">Transcription regulation</keyword>
<comment type="similarity">
    <text evidence="1">Belongs to the LysR transcriptional regulatory family.</text>
</comment>
<dbReference type="Gene3D" id="3.40.190.10">
    <property type="entry name" value="Periplasmic binding protein-like II"/>
    <property type="match status" value="2"/>
</dbReference>
<dbReference type="EMBL" id="CP050552">
    <property type="protein sequence ID" value="QND44006.1"/>
    <property type="molecule type" value="Genomic_DNA"/>
</dbReference>